<name>A0AAV7MWQ4_PLEWA</name>
<feature type="region of interest" description="Disordered" evidence="1">
    <location>
        <begin position="23"/>
        <end position="44"/>
    </location>
</feature>
<comment type="caution">
    <text evidence="2">The sequence shown here is derived from an EMBL/GenBank/DDBJ whole genome shotgun (WGS) entry which is preliminary data.</text>
</comment>
<proteinExistence type="predicted"/>
<accession>A0AAV7MWQ4</accession>
<reference evidence="2" key="1">
    <citation type="journal article" date="2022" name="bioRxiv">
        <title>Sequencing and chromosome-scale assembly of the giantPleurodeles waltlgenome.</title>
        <authorList>
            <person name="Brown T."/>
            <person name="Elewa A."/>
            <person name="Iarovenko S."/>
            <person name="Subramanian E."/>
            <person name="Araus A.J."/>
            <person name="Petzold A."/>
            <person name="Susuki M."/>
            <person name="Suzuki K.-i.T."/>
            <person name="Hayashi T."/>
            <person name="Toyoda A."/>
            <person name="Oliveira C."/>
            <person name="Osipova E."/>
            <person name="Leigh N.D."/>
            <person name="Simon A."/>
            <person name="Yun M.H."/>
        </authorList>
    </citation>
    <scope>NUCLEOTIDE SEQUENCE</scope>
    <source>
        <strain evidence="2">20211129_DDA</strain>
        <tissue evidence="2">Liver</tissue>
    </source>
</reference>
<dbReference type="EMBL" id="JANPWB010000013">
    <property type="protein sequence ID" value="KAJ1108180.1"/>
    <property type="molecule type" value="Genomic_DNA"/>
</dbReference>
<gene>
    <name evidence="2" type="ORF">NDU88_005562</name>
</gene>
<sequence>MLRTARHFEMSPIYTALDVHQRTGNISPKKQDSTQTKHITPKKKLRSPDQRLLCGICPVASFYSVLTCPLDVMVEIGDFPAAG</sequence>
<keyword evidence="3" id="KW-1185">Reference proteome</keyword>
<evidence type="ECO:0000256" key="1">
    <source>
        <dbReference type="SAM" id="MobiDB-lite"/>
    </source>
</evidence>
<organism evidence="2 3">
    <name type="scientific">Pleurodeles waltl</name>
    <name type="common">Iberian ribbed newt</name>
    <dbReference type="NCBI Taxonomy" id="8319"/>
    <lineage>
        <taxon>Eukaryota</taxon>
        <taxon>Metazoa</taxon>
        <taxon>Chordata</taxon>
        <taxon>Craniata</taxon>
        <taxon>Vertebrata</taxon>
        <taxon>Euteleostomi</taxon>
        <taxon>Amphibia</taxon>
        <taxon>Batrachia</taxon>
        <taxon>Caudata</taxon>
        <taxon>Salamandroidea</taxon>
        <taxon>Salamandridae</taxon>
        <taxon>Pleurodelinae</taxon>
        <taxon>Pleurodeles</taxon>
    </lineage>
</organism>
<feature type="compositionally biased region" description="Polar residues" evidence="1">
    <location>
        <begin position="23"/>
        <end position="38"/>
    </location>
</feature>
<evidence type="ECO:0000313" key="3">
    <source>
        <dbReference type="Proteomes" id="UP001066276"/>
    </source>
</evidence>
<evidence type="ECO:0000313" key="2">
    <source>
        <dbReference type="EMBL" id="KAJ1108180.1"/>
    </source>
</evidence>
<dbReference type="Proteomes" id="UP001066276">
    <property type="component" value="Chromosome 9"/>
</dbReference>
<protein>
    <submittedName>
        <fullName evidence="2">Uncharacterized protein</fullName>
    </submittedName>
</protein>
<dbReference type="AlphaFoldDB" id="A0AAV7MWQ4"/>